<accession>K0T147</accession>
<dbReference type="InterPro" id="IPR021911">
    <property type="entry name" value="ATAD3_N"/>
</dbReference>
<dbReference type="OrthoDB" id="199596at2759"/>
<feature type="region of interest" description="Disordered" evidence="4">
    <location>
        <begin position="98"/>
        <end position="120"/>
    </location>
</feature>
<evidence type="ECO:0000313" key="6">
    <source>
        <dbReference type="EMBL" id="EJK72353.1"/>
    </source>
</evidence>
<gene>
    <name evidence="6" type="ORF">THAOC_06126</name>
</gene>
<dbReference type="Pfam" id="PF12037">
    <property type="entry name" value="ATAD3_N"/>
    <property type="match status" value="1"/>
</dbReference>
<keyword evidence="1" id="KW-0547">Nucleotide-binding</keyword>
<dbReference type="GO" id="GO:0008270">
    <property type="term" value="F:zinc ion binding"/>
    <property type="evidence" value="ECO:0007669"/>
    <property type="project" value="TreeGrafter"/>
</dbReference>
<proteinExistence type="predicted"/>
<dbReference type="SUPFAM" id="SSF52540">
    <property type="entry name" value="P-loop containing nucleoside triphosphate hydrolases"/>
    <property type="match status" value="1"/>
</dbReference>
<feature type="domain" description="AAA+ ATPase" evidence="5">
    <location>
        <begin position="332"/>
        <end position="465"/>
    </location>
</feature>
<dbReference type="PANTHER" id="PTHR23075">
    <property type="entry name" value="PUTATIVE ATP-ASE"/>
    <property type="match status" value="1"/>
</dbReference>
<dbReference type="FunFam" id="3.40.50.300:FF:001717">
    <property type="entry name" value="ATPase family AAA domain-containing protein"/>
    <property type="match status" value="1"/>
</dbReference>
<keyword evidence="2" id="KW-0067">ATP-binding</keyword>
<feature type="coiled-coil region" evidence="3">
    <location>
        <begin position="136"/>
        <end position="188"/>
    </location>
</feature>
<protein>
    <recommendedName>
        <fullName evidence="5">AAA+ ATPase domain-containing protein</fullName>
    </recommendedName>
</protein>
<reference evidence="6 7" key="1">
    <citation type="journal article" date="2012" name="Genome Biol.">
        <title>Genome and low-iron response of an oceanic diatom adapted to chronic iron limitation.</title>
        <authorList>
            <person name="Lommer M."/>
            <person name="Specht M."/>
            <person name="Roy A.S."/>
            <person name="Kraemer L."/>
            <person name="Andreson R."/>
            <person name="Gutowska M.A."/>
            <person name="Wolf J."/>
            <person name="Bergner S.V."/>
            <person name="Schilhabel M.B."/>
            <person name="Klostermeier U.C."/>
            <person name="Beiko R.G."/>
            <person name="Rosenstiel P."/>
            <person name="Hippler M."/>
            <person name="Laroche J."/>
        </authorList>
    </citation>
    <scope>NUCLEOTIDE SEQUENCE [LARGE SCALE GENOMIC DNA]</scope>
    <source>
        <strain evidence="6 7">CCMP1005</strain>
    </source>
</reference>
<dbReference type="InterPro" id="IPR027417">
    <property type="entry name" value="P-loop_NTPase"/>
</dbReference>
<dbReference type="Pfam" id="PF00004">
    <property type="entry name" value="AAA"/>
    <property type="match status" value="1"/>
</dbReference>
<dbReference type="GO" id="GO:0016887">
    <property type="term" value="F:ATP hydrolysis activity"/>
    <property type="evidence" value="ECO:0007669"/>
    <property type="project" value="InterPro"/>
</dbReference>
<sequence length="574" mass="64330">MFGGAGRRKKDGESLSSVMQPDNPAKSGGASVTGFDPEGLERAAKAARELDASRNASSAIELIKTQEATKQHEASAKRAEMDAYSQQLRQQNIQAEAEEARKTLEAQTQHDRHRSEYKDELERKRQVDMLNAQKYMQDEQLKKQEEMVERQEAMRRKTAEIEAELRTRTELAKTRAEAEGRIRQERENHDLILEKVRLEASESRDTVLKAVSDGGKMLGEGLSSYLTDGEKLRNTAFMISLAAVGIYSAKTTAGIAGRFIEARLGKPSLVRETSRITMSQFFRSPISSTQRITGIGMQSQDALKGIVLEESLDSQLRKIAVSTAHTKKNKAPFRHLLLHGAPGTGKTMFAKGLAQHSGLEFAILTGGDIAPLGRDAVTEIHKLFEWAKTSRKGLLLFVDEADAFLQSRETSKISEDQRNALNAFLYRTGTESDQFMMVYASNQPSQFDGAVLDRIDEMVEFDLPGEHERRKMIAQYIEKYLLNPPGRWAKKVSTVDIGDDEIERVVKETEGFSGRAISKLAIAWQAAAYGTDGAILDQDTFFQTVQNHKKSMTQKEDWIKHAEERAHMLTEDRK</sequence>
<feature type="compositionally biased region" description="Basic and acidic residues" evidence="4">
    <location>
        <begin position="39"/>
        <end position="52"/>
    </location>
</feature>
<organism evidence="6 7">
    <name type="scientific">Thalassiosira oceanica</name>
    <name type="common">Marine diatom</name>
    <dbReference type="NCBI Taxonomy" id="159749"/>
    <lineage>
        <taxon>Eukaryota</taxon>
        <taxon>Sar</taxon>
        <taxon>Stramenopiles</taxon>
        <taxon>Ochrophyta</taxon>
        <taxon>Bacillariophyta</taxon>
        <taxon>Coscinodiscophyceae</taxon>
        <taxon>Thalassiosirophycidae</taxon>
        <taxon>Thalassiosirales</taxon>
        <taxon>Thalassiosiraceae</taxon>
        <taxon>Thalassiosira</taxon>
    </lineage>
</organism>
<evidence type="ECO:0000256" key="1">
    <source>
        <dbReference type="ARBA" id="ARBA00022741"/>
    </source>
</evidence>
<dbReference type="Gene3D" id="3.40.50.300">
    <property type="entry name" value="P-loop containing nucleotide triphosphate hydrolases"/>
    <property type="match status" value="1"/>
</dbReference>
<feature type="region of interest" description="Disordered" evidence="4">
    <location>
        <begin position="1"/>
        <end position="55"/>
    </location>
</feature>
<evidence type="ECO:0000256" key="4">
    <source>
        <dbReference type="SAM" id="MobiDB-lite"/>
    </source>
</evidence>
<dbReference type="AlphaFoldDB" id="K0T147"/>
<dbReference type="InterPro" id="IPR003959">
    <property type="entry name" value="ATPase_AAA_core"/>
</dbReference>
<dbReference type="SMART" id="SM00382">
    <property type="entry name" value="AAA"/>
    <property type="match status" value="1"/>
</dbReference>
<dbReference type="EMBL" id="AGNL01005982">
    <property type="protein sequence ID" value="EJK72353.1"/>
    <property type="molecule type" value="Genomic_DNA"/>
</dbReference>
<comment type="caution">
    <text evidence="6">The sequence shown here is derived from an EMBL/GenBank/DDBJ whole genome shotgun (WGS) entry which is preliminary data.</text>
</comment>
<evidence type="ECO:0000256" key="2">
    <source>
        <dbReference type="ARBA" id="ARBA00022840"/>
    </source>
</evidence>
<evidence type="ECO:0000313" key="7">
    <source>
        <dbReference type="Proteomes" id="UP000266841"/>
    </source>
</evidence>
<dbReference type="GO" id="GO:0005739">
    <property type="term" value="C:mitochondrion"/>
    <property type="evidence" value="ECO:0007669"/>
    <property type="project" value="TreeGrafter"/>
</dbReference>
<dbReference type="OMA" id="HKSITGG"/>
<evidence type="ECO:0000256" key="3">
    <source>
        <dbReference type="SAM" id="Coils"/>
    </source>
</evidence>
<dbReference type="GO" id="GO:0007005">
    <property type="term" value="P:mitochondrion organization"/>
    <property type="evidence" value="ECO:0007669"/>
    <property type="project" value="TreeGrafter"/>
</dbReference>
<name>K0T147_THAOC</name>
<dbReference type="InterPro" id="IPR003593">
    <property type="entry name" value="AAA+_ATPase"/>
</dbReference>
<dbReference type="Proteomes" id="UP000266841">
    <property type="component" value="Unassembled WGS sequence"/>
</dbReference>
<keyword evidence="7" id="KW-1185">Reference proteome</keyword>
<dbReference type="eggNOG" id="KOG0742">
    <property type="taxonomic scope" value="Eukaryota"/>
</dbReference>
<dbReference type="GO" id="GO:0005524">
    <property type="term" value="F:ATP binding"/>
    <property type="evidence" value="ECO:0007669"/>
    <property type="project" value="UniProtKB-KW"/>
</dbReference>
<keyword evidence="3" id="KW-0175">Coiled coil</keyword>
<dbReference type="PANTHER" id="PTHR23075:SF12">
    <property type="entry name" value="AAA+ ATPASE DOMAIN-CONTAINING PROTEIN"/>
    <property type="match status" value="1"/>
</dbReference>
<evidence type="ECO:0000259" key="5">
    <source>
        <dbReference type="SMART" id="SM00382"/>
    </source>
</evidence>